<feature type="repeat" description="TPR" evidence="1">
    <location>
        <begin position="252"/>
        <end position="285"/>
    </location>
</feature>
<evidence type="ECO:0000313" key="3">
    <source>
        <dbReference type="EMBL" id="MCF2564559.1"/>
    </source>
</evidence>
<reference evidence="3 4" key="1">
    <citation type="submission" date="2020-12" db="EMBL/GenBank/DDBJ databases">
        <title>Whole genome sequences of gut porcine anaerobes.</title>
        <authorList>
            <person name="Kubasova T."/>
            <person name="Jahodarova E."/>
            <person name="Rychlik I."/>
        </authorList>
    </citation>
    <scope>NUCLEOTIDE SEQUENCE [LARGE SCALE GENOMIC DNA]</scope>
    <source>
        <strain evidence="3 4">An925</strain>
    </source>
</reference>
<dbReference type="InterPro" id="IPR011990">
    <property type="entry name" value="TPR-like_helical_dom_sf"/>
</dbReference>
<dbReference type="Proteomes" id="UP001200470">
    <property type="component" value="Unassembled WGS sequence"/>
</dbReference>
<dbReference type="SUPFAM" id="SSF48452">
    <property type="entry name" value="TPR-like"/>
    <property type="match status" value="2"/>
</dbReference>
<dbReference type="Pfam" id="PF13432">
    <property type="entry name" value="TPR_16"/>
    <property type="match status" value="1"/>
</dbReference>
<keyword evidence="2" id="KW-0732">Signal</keyword>
<keyword evidence="1" id="KW-0802">TPR repeat</keyword>
<gene>
    <name evidence="3" type="ORF">I6E12_10630</name>
</gene>
<evidence type="ECO:0000256" key="2">
    <source>
        <dbReference type="SAM" id="SignalP"/>
    </source>
</evidence>
<keyword evidence="4" id="KW-1185">Reference proteome</keyword>
<dbReference type="PROSITE" id="PS50005">
    <property type="entry name" value="TPR"/>
    <property type="match status" value="1"/>
</dbReference>
<comment type="caution">
    <text evidence="3">The sequence shown here is derived from an EMBL/GenBank/DDBJ whole genome shotgun (WGS) entry which is preliminary data.</text>
</comment>
<accession>A0ABS9CK37</accession>
<name>A0ABS9CK37_9BACT</name>
<proteinExistence type="predicted"/>
<sequence>MKKQRLLALFLLLLSFIPCLQAQKKELGQARSYIKSGKDYDKAEKLMTDLLQKDSTCHTNEKVYLMWFTSVLKQYEAANEKLYLKQKYDTAAFFGLTHRLYAIAESLDSIDVAEHGGKKPRLKYREGHARLLNQLRPNLYFGGTYHVGKGNYKEAIRFFETYLEADNQPLFQGYNYSSKDSRMPQAAYWAVYSAYKLNDADKVLRYAPMAMADTAKTAYTLLHVAEAYEWQRNDSAYLATLDEGFVRFPEHPYFFPHLEDYYTGNGNFEMALKYAERALEVNPQNTIFQLAKATSLLNLERYDESVRISERLIADCDTMPEPYYTIGSAYLNQALTMETGVKARDNKTKIREFYIKARPYMEAYRKLAPNEKKKWAPALYRIYLNLNMGKQFEEIDRLMHD</sequence>
<evidence type="ECO:0000313" key="4">
    <source>
        <dbReference type="Proteomes" id="UP001200470"/>
    </source>
</evidence>
<dbReference type="EMBL" id="JADYTN010000027">
    <property type="protein sequence ID" value="MCF2564559.1"/>
    <property type="molecule type" value="Genomic_DNA"/>
</dbReference>
<protein>
    <submittedName>
        <fullName evidence="3">Tetratricopeptide repeat protein</fullName>
    </submittedName>
</protein>
<dbReference type="Gene3D" id="1.25.40.10">
    <property type="entry name" value="Tetratricopeptide repeat domain"/>
    <property type="match status" value="1"/>
</dbReference>
<feature type="chain" id="PRO_5045445319" evidence="2">
    <location>
        <begin position="23"/>
        <end position="401"/>
    </location>
</feature>
<evidence type="ECO:0000256" key="1">
    <source>
        <dbReference type="PROSITE-ProRule" id="PRU00339"/>
    </source>
</evidence>
<feature type="signal peptide" evidence="2">
    <location>
        <begin position="1"/>
        <end position="22"/>
    </location>
</feature>
<dbReference type="RefSeq" id="WP_301638505.1">
    <property type="nucleotide sequence ID" value="NZ_JADYTN010000027.1"/>
</dbReference>
<organism evidence="3 4">
    <name type="scientific">Xylanibacter brevis</name>
    <dbReference type="NCBI Taxonomy" id="83231"/>
    <lineage>
        <taxon>Bacteria</taxon>
        <taxon>Pseudomonadati</taxon>
        <taxon>Bacteroidota</taxon>
        <taxon>Bacteroidia</taxon>
        <taxon>Bacteroidales</taxon>
        <taxon>Prevotellaceae</taxon>
        <taxon>Xylanibacter</taxon>
    </lineage>
</organism>
<dbReference type="InterPro" id="IPR019734">
    <property type="entry name" value="TPR_rpt"/>
</dbReference>